<evidence type="ECO:0000313" key="2">
    <source>
        <dbReference type="Proteomes" id="UP000322553"/>
    </source>
</evidence>
<dbReference type="NCBIfam" id="TIGR00249">
    <property type="entry name" value="sixA"/>
    <property type="match status" value="1"/>
</dbReference>
<name>A0A5C0ZWA7_9GAMM</name>
<organism evidence="1 2">
    <name type="scientific">Kushneria phosphatilytica</name>
    <dbReference type="NCBI Taxonomy" id="657387"/>
    <lineage>
        <taxon>Bacteria</taxon>
        <taxon>Pseudomonadati</taxon>
        <taxon>Pseudomonadota</taxon>
        <taxon>Gammaproteobacteria</taxon>
        <taxon>Oceanospirillales</taxon>
        <taxon>Halomonadaceae</taxon>
        <taxon>Kushneria</taxon>
    </lineage>
</organism>
<dbReference type="InterPro" id="IPR004449">
    <property type="entry name" value="SixA"/>
</dbReference>
<protein>
    <submittedName>
        <fullName evidence="1">Phosphohistidine phosphatase SixA</fullName>
    </submittedName>
</protein>
<accession>A0A5C0ZWA7</accession>
<dbReference type="Pfam" id="PF00300">
    <property type="entry name" value="His_Phos_1"/>
    <property type="match status" value="1"/>
</dbReference>
<dbReference type="GO" id="GO:0005737">
    <property type="term" value="C:cytoplasm"/>
    <property type="evidence" value="ECO:0007669"/>
    <property type="project" value="InterPro"/>
</dbReference>
<dbReference type="SUPFAM" id="SSF53254">
    <property type="entry name" value="Phosphoglycerate mutase-like"/>
    <property type="match status" value="1"/>
</dbReference>
<dbReference type="AlphaFoldDB" id="A0A5C0ZWA7"/>
<dbReference type="SMART" id="SM00855">
    <property type="entry name" value="PGAM"/>
    <property type="match status" value="1"/>
</dbReference>
<dbReference type="Proteomes" id="UP000322553">
    <property type="component" value="Chromosome"/>
</dbReference>
<evidence type="ECO:0000313" key="1">
    <source>
        <dbReference type="EMBL" id="QEL10782.1"/>
    </source>
</evidence>
<dbReference type="KEGG" id="kuy:FY550_06385"/>
<sequence>MKLYIMRHGEAVSGTPDVSRALDVTGQQEVARMSEWLISAMDREMQPRLRIVASPYDRAQQTARIVASQLQVDDVMALPLITPDAPVESVIEWLSENVGVGADDAPWMLVSHMPLVAELTGRLVNGGPQARLPMGTADIVELDAEVWADGCATLVRHVTPDSATIS</sequence>
<dbReference type="Gene3D" id="3.40.50.1240">
    <property type="entry name" value="Phosphoglycerate mutase-like"/>
    <property type="match status" value="1"/>
</dbReference>
<dbReference type="CDD" id="cd07067">
    <property type="entry name" value="HP_PGM_like"/>
    <property type="match status" value="1"/>
</dbReference>
<gene>
    <name evidence="1" type="primary">sixA</name>
    <name evidence="1" type="ORF">FY550_06385</name>
</gene>
<dbReference type="GO" id="GO:0101006">
    <property type="term" value="F:protein histidine phosphatase activity"/>
    <property type="evidence" value="ECO:0007669"/>
    <property type="project" value="InterPro"/>
</dbReference>
<dbReference type="EMBL" id="CP043420">
    <property type="protein sequence ID" value="QEL10782.1"/>
    <property type="molecule type" value="Genomic_DNA"/>
</dbReference>
<keyword evidence="2" id="KW-1185">Reference proteome</keyword>
<dbReference type="InterPro" id="IPR029033">
    <property type="entry name" value="His_PPase_superfam"/>
</dbReference>
<reference evidence="1 2" key="1">
    <citation type="submission" date="2019-08" db="EMBL/GenBank/DDBJ databases">
        <title>Complete genome sequence of Kushneria sp. YCWA18, a halophilic phosphate-solubilizing bacterium isolated from Daqiao saltern in China.</title>
        <authorList>
            <person name="Du G.-X."/>
            <person name="Qu L.-Y."/>
        </authorList>
    </citation>
    <scope>NUCLEOTIDE SEQUENCE [LARGE SCALE GENOMIC DNA]</scope>
    <source>
        <strain evidence="1 2">YCWA18</strain>
    </source>
</reference>
<dbReference type="InterPro" id="IPR013078">
    <property type="entry name" value="His_Pase_superF_clade-1"/>
</dbReference>
<proteinExistence type="predicted"/>
<dbReference type="RefSeq" id="WP_149054428.1">
    <property type="nucleotide sequence ID" value="NZ_CP043420.1"/>
</dbReference>